<evidence type="ECO:0000313" key="1">
    <source>
        <dbReference type="EMBL" id="VEN72790.1"/>
    </source>
</evidence>
<sequence length="159" mass="17304">MFENLLEIAATVTSATISGNNPSAGLAVQKISATLFQKENASLEEIERAINIATPRQLQEIGKIESKFKGIKETTEFVDCMILLATFLARELRENSKIDTSLFVKLQNSPSFLEALEKASSGAAGIPAEIDDLDLEEHLELGILGLKFIAKVLKALRGE</sequence>
<dbReference type="AlphaFoldDB" id="A0A484HGL6"/>
<name>A0A484HGL6_9BACT</name>
<organism evidence="1">
    <name type="scientific">uncultured Desulfobacteraceae bacterium</name>
    <dbReference type="NCBI Taxonomy" id="218296"/>
    <lineage>
        <taxon>Bacteria</taxon>
        <taxon>Pseudomonadati</taxon>
        <taxon>Thermodesulfobacteriota</taxon>
        <taxon>Desulfobacteria</taxon>
        <taxon>Desulfobacterales</taxon>
        <taxon>Desulfobacteraceae</taxon>
        <taxon>environmental samples</taxon>
    </lineage>
</organism>
<accession>A0A484HGL6</accession>
<reference evidence="1" key="1">
    <citation type="submission" date="2019-01" db="EMBL/GenBank/DDBJ databases">
        <authorList>
            <consortium name="Genoscope - CEA"/>
            <person name="William W."/>
        </authorList>
    </citation>
    <scope>NUCLEOTIDE SEQUENCE</scope>
    <source>
        <strain evidence="1">CR-1</strain>
    </source>
</reference>
<dbReference type="EMBL" id="CAACVI010000001">
    <property type="protein sequence ID" value="VEN72790.1"/>
    <property type="molecule type" value="Genomic_DNA"/>
</dbReference>
<gene>
    <name evidence="1" type="ORF">EPICR_10289</name>
</gene>
<protein>
    <submittedName>
        <fullName evidence="1">Uncharacterized protein</fullName>
    </submittedName>
</protein>
<proteinExistence type="predicted"/>